<sequence>MISVCIVFKSEQVIFLHAENRLLLNFLTWFEKTIIRNSDHEKRDSDNILLTNAFKSFPHQILKHKTKQILSIQKKCEIAETIFKVLLGYSQKYSKNATQYVDECINTIETDNEIIVYLEFELIALQRFIQKMHQNLRNTQQQLTAEEFFACVYDRIRYRDALNERKRQKTVRLHFHLNGMEKSIRKVRSTNAANFILYYKKLQNRQVVDAITDVDFEQLKIDIEKRLKELNPELFKEIRALASIRNEFNKAIQQLNHYHELKCKMQDQINLYRQIHTWERKVQIAKRELDLRQIESTHYPEKIIHPWKYLQNPSPTLFYQRYKIYRDRANEIDNTIEKKKFESFSTEIK</sequence>
<comment type="caution">
    <text evidence="2">The sequence shown here is derived from an EMBL/GenBank/DDBJ whole genome shotgun (WGS) entry which is preliminary data.</text>
</comment>
<dbReference type="Proteomes" id="UP000663842">
    <property type="component" value="Unassembled WGS sequence"/>
</dbReference>
<keyword evidence="3" id="KW-1185">Reference proteome</keyword>
<dbReference type="EMBL" id="CAJOBF010000381">
    <property type="protein sequence ID" value="CAF3808231.1"/>
    <property type="molecule type" value="Genomic_DNA"/>
</dbReference>
<dbReference type="EMBL" id="CAJOBG010001457">
    <property type="protein sequence ID" value="CAF3930914.1"/>
    <property type="molecule type" value="Genomic_DNA"/>
</dbReference>
<protein>
    <submittedName>
        <fullName evidence="2">Uncharacterized protein</fullName>
    </submittedName>
</protein>
<evidence type="ECO:0000313" key="2">
    <source>
        <dbReference type="EMBL" id="CAF3930914.1"/>
    </source>
</evidence>
<evidence type="ECO:0000313" key="1">
    <source>
        <dbReference type="EMBL" id="CAF3808231.1"/>
    </source>
</evidence>
<evidence type="ECO:0000313" key="3">
    <source>
        <dbReference type="Proteomes" id="UP000663866"/>
    </source>
</evidence>
<dbReference type="AlphaFoldDB" id="A0A819JB42"/>
<proteinExistence type="predicted"/>
<accession>A0A819JB42</accession>
<gene>
    <name evidence="2" type="ORF">OVN521_LOCUS11123</name>
    <name evidence="1" type="ORF">UXM345_LOCUS5220</name>
</gene>
<organism evidence="2 3">
    <name type="scientific">Rotaria magnacalcarata</name>
    <dbReference type="NCBI Taxonomy" id="392030"/>
    <lineage>
        <taxon>Eukaryota</taxon>
        <taxon>Metazoa</taxon>
        <taxon>Spiralia</taxon>
        <taxon>Gnathifera</taxon>
        <taxon>Rotifera</taxon>
        <taxon>Eurotatoria</taxon>
        <taxon>Bdelloidea</taxon>
        <taxon>Philodinida</taxon>
        <taxon>Philodinidae</taxon>
        <taxon>Rotaria</taxon>
    </lineage>
</organism>
<name>A0A819JB42_9BILA</name>
<reference evidence="2" key="1">
    <citation type="submission" date="2021-02" db="EMBL/GenBank/DDBJ databases">
        <authorList>
            <person name="Nowell W R."/>
        </authorList>
    </citation>
    <scope>NUCLEOTIDE SEQUENCE</scope>
</reference>
<dbReference type="Proteomes" id="UP000663866">
    <property type="component" value="Unassembled WGS sequence"/>
</dbReference>